<dbReference type="SUPFAM" id="SSF52402">
    <property type="entry name" value="Adenine nucleotide alpha hydrolases-like"/>
    <property type="match status" value="1"/>
</dbReference>
<evidence type="ECO:0000313" key="3">
    <source>
        <dbReference type="EMBL" id="SNZ03255.1"/>
    </source>
</evidence>
<evidence type="ECO:0000259" key="2">
    <source>
        <dbReference type="Pfam" id="PF00582"/>
    </source>
</evidence>
<accession>A0A285N1A6</accession>
<dbReference type="CDD" id="cd00293">
    <property type="entry name" value="USP-like"/>
    <property type="match status" value="1"/>
</dbReference>
<gene>
    <name evidence="3" type="ORF">SAMN06269185_0229</name>
</gene>
<name>A0A285N1A6_NATPI</name>
<reference evidence="3 4" key="1">
    <citation type="submission" date="2017-09" db="EMBL/GenBank/DDBJ databases">
        <authorList>
            <person name="Ehlers B."/>
            <person name="Leendertz F.H."/>
        </authorList>
    </citation>
    <scope>NUCLEOTIDE SEQUENCE [LARGE SCALE GENOMIC DNA]</scope>
    <source>
        <strain evidence="3 4">DSM 27208</strain>
    </source>
</reference>
<organism evidence="3 4">
    <name type="scientific">Natronoarchaeum philippinense</name>
    <dbReference type="NCBI Taxonomy" id="558529"/>
    <lineage>
        <taxon>Archaea</taxon>
        <taxon>Methanobacteriati</taxon>
        <taxon>Methanobacteriota</taxon>
        <taxon>Stenosarchaea group</taxon>
        <taxon>Halobacteria</taxon>
        <taxon>Halobacteriales</taxon>
        <taxon>Natronoarchaeaceae</taxon>
    </lineage>
</organism>
<dbReference type="Gene3D" id="3.40.50.620">
    <property type="entry name" value="HUPs"/>
    <property type="match status" value="1"/>
</dbReference>
<dbReference type="InterPro" id="IPR006015">
    <property type="entry name" value="Universal_stress_UspA"/>
</dbReference>
<dbReference type="PRINTS" id="PR01438">
    <property type="entry name" value="UNVRSLSTRESS"/>
</dbReference>
<evidence type="ECO:0000256" key="1">
    <source>
        <dbReference type="ARBA" id="ARBA00008791"/>
    </source>
</evidence>
<feature type="domain" description="UspA" evidence="2">
    <location>
        <begin position="2"/>
        <end position="148"/>
    </location>
</feature>
<dbReference type="RefSeq" id="WP_097007285.1">
    <property type="nucleotide sequence ID" value="NZ_OBEJ01000001.1"/>
</dbReference>
<dbReference type="PANTHER" id="PTHR46268">
    <property type="entry name" value="STRESS RESPONSE PROTEIN NHAX"/>
    <property type="match status" value="1"/>
</dbReference>
<dbReference type="InterPro" id="IPR014729">
    <property type="entry name" value="Rossmann-like_a/b/a_fold"/>
</dbReference>
<dbReference type="AlphaFoldDB" id="A0A285N1A6"/>
<sequence length="148" mass="16152">MPDTILVPVDGSPLSFDALEVALSEHTDAEIIALHVIDPTEPGYSYPVDLDPDAEPLHGSDEWMDRARELESDLFEDIESTADEHDAAVQTETSVGDPRRVIVDYAEREGVDAIVMGSHGREEGARILLGSVTEAVAFRSPVRVTLVR</sequence>
<evidence type="ECO:0000313" key="4">
    <source>
        <dbReference type="Proteomes" id="UP000219453"/>
    </source>
</evidence>
<proteinExistence type="inferred from homology"/>
<dbReference type="Pfam" id="PF00582">
    <property type="entry name" value="Usp"/>
    <property type="match status" value="1"/>
</dbReference>
<dbReference type="Proteomes" id="UP000219453">
    <property type="component" value="Unassembled WGS sequence"/>
</dbReference>
<dbReference type="OrthoDB" id="105697at2157"/>
<dbReference type="PANTHER" id="PTHR46268:SF24">
    <property type="entry name" value="UNIVERSAL STRESS PROTEIN"/>
    <property type="match status" value="1"/>
</dbReference>
<comment type="similarity">
    <text evidence="1">Belongs to the universal stress protein A family.</text>
</comment>
<dbReference type="EMBL" id="OBEJ01000001">
    <property type="protein sequence ID" value="SNZ03255.1"/>
    <property type="molecule type" value="Genomic_DNA"/>
</dbReference>
<keyword evidence="4" id="KW-1185">Reference proteome</keyword>
<protein>
    <submittedName>
        <fullName evidence="3">Nucleotide-binding universal stress protein, UspA family</fullName>
    </submittedName>
</protein>
<dbReference type="InterPro" id="IPR006016">
    <property type="entry name" value="UspA"/>
</dbReference>